<protein>
    <recommendedName>
        <fullName evidence="4">PepSY domain-containing protein</fullName>
    </recommendedName>
</protein>
<keyword evidence="3" id="KW-1185">Reference proteome</keyword>
<evidence type="ECO:0000313" key="3">
    <source>
        <dbReference type="Proteomes" id="UP000317199"/>
    </source>
</evidence>
<feature type="chain" id="PRO_5021777582" description="PepSY domain-containing protein" evidence="1">
    <location>
        <begin position="20"/>
        <end position="265"/>
    </location>
</feature>
<dbReference type="OrthoDB" id="7204730at2"/>
<dbReference type="RefSeq" id="WP_141624097.1">
    <property type="nucleotide sequence ID" value="NZ_CP041242.1"/>
</dbReference>
<evidence type="ECO:0000256" key="1">
    <source>
        <dbReference type="SAM" id="SignalP"/>
    </source>
</evidence>
<reference evidence="2 3" key="1">
    <citation type="submission" date="2019-06" db="EMBL/GenBank/DDBJ databases">
        <title>Lysobacter alkalisoli sp. nov. isolated from saline-alkali soil.</title>
        <authorList>
            <person name="Sun J.-Q."/>
            <person name="Xu L."/>
        </authorList>
    </citation>
    <scope>NUCLEOTIDE SEQUENCE [LARGE SCALE GENOMIC DNA]</scope>
    <source>
        <strain evidence="2 3">SJ-36</strain>
    </source>
</reference>
<sequence length="265" mass="28316">MARYLIALLMALVSINAQADEPLPVELPPDQEAAALKEAEATGLAIYRHDHAAAVATDAALKIRAFKKDKRVRGWITEEQDGLIAVTFIEQSPAALYRVVVSGAGDIVGDVDVLESPQPLTEFEAAAVAARSAAIASEFQPCSDKYNSVVLPSGDDAPDKWTVYLLPGTTKGNVVPIGGTYRMRTVDGAVVESRGFTRTCIALQSDPGAAGMMITHLLDSIPTEAHVFWSLWARSPLYVATPPNGTIWSIESGEITLVKRGTAKD</sequence>
<accession>A0A514BTZ2</accession>
<evidence type="ECO:0008006" key="4">
    <source>
        <dbReference type="Google" id="ProtNLM"/>
    </source>
</evidence>
<dbReference type="Proteomes" id="UP000317199">
    <property type="component" value="Chromosome"/>
</dbReference>
<dbReference type="EMBL" id="CP041242">
    <property type="protein sequence ID" value="QDH70765.1"/>
    <property type="molecule type" value="Genomic_DNA"/>
</dbReference>
<dbReference type="AlphaFoldDB" id="A0A514BTZ2"/>
<name>A0A514BTZ2_9GAMM</name>
<dbReference type="KEGG" id="lyj:FKV23_12240"/>
<gene>
    <name evidence="2" type="ORF">FKV23_12240</name>
</gene>
<organism evidence="2 3">
    <name type="scientific">Marilutibacter alkalisoli</name>
    <dbReference type="NCBI Taxonomy" id="2591633"/>
    <lineage>
        <taxon>Bacteria</taxon>
        <taxon>Pseudomonadati</taxon>
        <taxon>Pseudomonadota</taxon>
        <taxon>Gammaproteobacteria</taxon>
        <taxon>Lysobacterales</taxon>
        <taxon>Lysobacteraceae</taxon>
        <taxon>Marilutibacter</taxon>
    </lineage>
</organism>
<feature type="signal peptide" evidence="1">
    <location>
        <begin position="1"/>
        <end position="19"/>
    </location>
</feature>
<evidence type="ECO:0000313" key="2">
    <source>
        <dbReference type="EMBL" id="QDH70765.1"/>
    </source>
</evidence>
<keyword evidence="1" id="KW-0732">Signal</keyword>
<proteinExistence type="predicted"/>